<feature type="domain" description="Peptidase S9 prolyl oligopeptidase catalytic" evidence="4">
    <location>
        <begin position="551"/>
        <end position="753"/>
    </location>
</feature>
<dbReference type="InterPro" id="IPR002470">
    <property type="entry name" value="Peptidase_S9A"/>
</dbReference>
<protein>
    <submittedName>
        <fullName evidence="6">Prolyl oligopeptidase family serine peptidase</fullName>
    </submittedName>
</protein>
<dbReference type="Gene3D" id="3.40.50.1820">
    <property type="entry name" value="alpha/beta hydrolase"/>
    <property type="match status" value="1"/>
</dbReference>
<evidence type="ECO:0000313" key="7">
    <source>
        <dbReference type="Proteomes" id="UP000807371"/>
    </source>
</evidence>
<evidence type="ECO:0000256" key="1">
    <source>
        <dbReference type="ARBA" id="ARBA00022670"/>
    </source>
</evidence>
<feature type="region of interest" description="Disordered" evidence="3">
    <location>
        <begin position="401"/>
        <end position="437"/>
    </location>
</feature>
<keyword evidence="2" id="KW-0378">Hydrolase</keyword>
<dbReference type="PANTHER" id="PTHR11731">
    <property type="entry name" value="PROTEASE FAMILY S9B,C DIPEPTIDYL-PEPTIDASE IV-RELATED"/>
    <property type="match status" value="1"/>
</dbReference>
<dbReference type="PRINTS" id="PR00862">
    <property type="entry name" value="PROLIGOPTASE"/>
</dbReference>
<sequence>MTQQTTGVPSFPRQHARTQRFTLGTPRAFTVSPDDARVVFLRSRTGTDRANLLWVLDLAEGREFPAADPAELLGGAREELSAEERARRERSREGAAGVVGYAVDRAVETAAFALSGRLFRADLRTGAAAELPVPGPVVDPRPSPDGCRIGYLAGGALRVVDADGGGDRALAEPESPTVGYGAAEFIAAEEMDRTRGFWWSPDGESLLVARVDDAPVRRWWIADPARPAEPPAEVAYPAAGTPNAEVRLFLMGLDGARTEVVWDRDRHPYLARVHWSAYGPPLLLVQARDQRSQAYLTVDTGTGRTATLHTEEDPDWLDLFPGVPAWTPDGRLVRITDRPAGPDGTPGGRVLMVGDRELTTAELHVRAVLDVGAEDVLFSASQGGADRSADRPGEIRVYRAPFGPAGGDADPNGVRGADGAGRTAAAGPGDKPAGWEPISEDTAPMVESAVRGTRVLVRSYATVDGPGARHEVVRPGDGTDDRRPVPIASHAERPLIEARPRLVCAGEHRIPCAVLLPRDHRPADGPLPVLMDPYGGPHGQRVVAAHNAHLTSQWFADQGFAVIVADGRGTPGRSPAWEKAIRDDFAGVTLEDQVAALHALAADHPLDLDRVAIRGWSYGGYLAGLAVLRRPDVFHAGIVGAPVTDFRLYDTHYTERYLGHPDEQPAVYAANSLVTDEGLVEAAGPARPMMIVHGLADDNVVVAHSLRLSSALLAAGRPHEVLPLTGVTHMTPQEQVAENLLLLQVDFLKRALGLPRHEA</sequence>
<feature type="domain" description="Dipeptidylpeptidase IV N-terminal" evidence="5">
    <location>
        <begin position="115"/>
        <end position="321"/>
    </location>
</feature>
<reference evidence="6 7" key="1">
    <citation type="submission" date="2020-09" db="EMBL/GenBank/DDBJ databases">
        <title>Biosynthesis of the nuclear factor of activated T cells inhibitor NFAT-133 and its congeners in Streptomyces pactum.</title>
        <authorList>
            <person name="Zhou W."/>
            <person name="Posri P."/>
            <person name="Abugrain M.E."/>
            <person name="Weisberg A.J."/>
            <person name="Chang J.H."/>
            <person name="Mahmud T."/>
        </authorList>
    </citation>
    <scope>NUCLEOTIDE SEQUENCE [LARGE SCALE GENOMIC DNA]</scope>
    <source>
        <strain evidence="6 7">ATCC 27456</strain>
    </source>
</reference>
<dbReference type="Pfam" id="PF00326">
    <property type="entry name" value="Peptidase_S9"/>
    <property type="match status" value="1"/>
</dbReference>
<dbReference type="InterPro" id="IPR001375">
    <property type="entry name" value="Peptidase_S9_cat"/>
</dbReference>
<gene>
    <name evidence="6" type="ORF">IHE55_19455</name>
</gene>
<keyword evidence="7" id="KW-1185">Reference proteome</keyword>
<dbReference type="SUPFAM" id="SSF82171">
    <property type="entry name" value="DPP6 N-terminal domain-like"/>
    <property type="match status" value="1"/>
</dbReference>
<evidence type="ECO:0000256" key="2">
    <source>
        <dbReference type="ARBA" id="ARBA00022801"/>
    </source>
</evidence>
<evidence type="ECO:0000259" key="4">
    <source>
        <dbReference type="Pfam" id="PF00326"/>
    </source>
</evidence>
<dbReference type="Proteomes" id="UP000807371">
    <property type="component" value="Unassembled WGS sequence"/>
</dbReference>
<dbReference type="Pfam" id="PF00930">
    <property type="entry name" value="DPPIV_N"/>
    <property type="match status" value="1"/>
</dbReference>
<dbReference type="InterPro" id="IPR002469">
    <property type="entry name" value="Peptidase_S9B_N"/>
</dbReference>
<dbReference type="SUPFAM" id="SSF53474">
    <property type="entry name" value="alpha/beta-Hydrolases"/>
    <property type="match status" value="1"/>
</dbReference>
<dbReference type="PANTHER" id="PTHR11731:SF193">
    <property type="entry name" value="DIPEPTIDYL PEPTIDASE 9"/>
    <property type="match status" value="1"/>
</dbReference>
<comment type="caution">
    <text evidence="6">The sequence shown here is derived from an EMBL/GenBank/DDBJ whole genome shotgun (WGS) entry which is preliminary data.</text>
</comment>
<dbReference type="InterPro" id="IPR002471">
    <property type="entry name" value="Pept_S9_AS"/>
</dbReference>
<dbReference type="Gene3D" id="2.140.10.30">
    <property type="entry name" value="Dipeptidylpeptidase IV, N-terminal domain"/>
    <property type="match status" value="1"/>
</dbReference>
<feature type="compositionally biased region" description="Low complexity" evidence="3">
    <location>
        <begin position="415"/>
        <end position="430"/>
    </location>
</feature>
<accession>A0ABS0NP06</accession>
<evidence type="ECO:0000256" key="3">
    <source>
        <dbReference type="SAM" id="MobiDB-lite"/>
    </source>
</evidence>
<dbReference type="PROSITE" id="PS00708">
    <property type="entry name" value="PRO_ENDOPEP_SER"/>
    <property type="match status" value="1"/>
</dbReference>
<dbReference type="EMBL" id="JACYXC010000001">
    <property type="protein sequence ID" value="MBH5336827.1"/>
    <property type="molecule type" value="Genomic_DNA"/>
</dbReference>
<organism evidence="6 7">
    <name type="scientific">Streptomyces pactum</name>
    <dbReference type="NCBI Taxonomy" id="68249"/>
    <lineage>
        <taxon>Bacteria</taxon>
        <taxon>Bacillati</taxon>
        <taxon>Actinomycetota</taxon>
        <taxon>Actinomycetes</taxon>
        <taxon>Kitasatosporales</taxon>
        <taxon>Streptomycetaceae</taxon>
        <taxon>Streptomyces</taxon>
    </lineage>
</organism>
<dbReference type="RefSeq" id="WP_197990189.1">
    <property type="nucleotide sequence ID" value="NZ_JACYXC010000001.1"/>
</dbReference>
<proteinExistence type="predicted"/>
<evidence type="ECO:0000259" key="5">
    <source>
        <dbReference type="Pfam" id="PF00930"/>
    </source>
</evidence>
<dbReference type="InterPro" id="IPR050278">
    <property type="entry name" value="Serine_Prot_S9B/DPPIV"/>
</dbReference>
<evidence type="ECO:0000313" key="6">
    <source>
        <dbReference type="EMBL" id="MBH5336827.1"/>
    </source>
</evidence>
<name>A0ABS0NP06_9ACTN</name>
<dbReference type="InterPro" id="IPR029058">
    <property type="entry name" value="AB_hydrolase_fold"/>
</dbReference>
<keyword evidence="1" id="KW-0645">Protease</keyword>